<dbReference type="InterPro" id="IPR003812">
    <property type="entry name" value="Fido"/>
</dbReference>
<comment type="caution">
    <text evidence="2">The sequence shown here is derived from an EMBL/GenBank/DDBJ whole genome shotgun (WGS) entry which is preliminary data.</text>
</comment>
<proteinExistence type="predicted"/>
<keyword evidence="3" id="KW-1185">Reference proteome</keyword>
<organism evidence="2 3">
    <name type="scientific">Aphanothece sacrum FPU1</name>
    <dbReference type="NCBI Taxonomy" id="1920663"/>
    <lineage>
        <taxon>Bacteria</taxon>
        <taxon>Bacillati</taxon>
        <taxon>Cyanobacteriota</taxon>
        <taxon>Cyanophyceae</taxon>
        <taxon>Oscillatoriophycideae</taxon>
        <taxon>Chroococcales</taxon>
        <taxon>Aphanothecaceae</taxon>
        <taxon>Aphanothece</taxon>
    </lineage>
</organism>
<accession>A0A401ICH2</accession>
<name>A0A401ICH2_APHSA</name>
<protein>
    <submittedName>
        <fullName evidence="2">Death-on-curing protein</fullName>
    </submittedName>
</protein>
<dbReference type="OrthoDB" id="9802752at2"/>
<dbReference type="EMBL" id="BDQK01000001">
    <property type="protein sequence ID" value="GBF78926.1"/>
    <property type="molecule type" value="Genomic_DNA"/>
</dbReference>
<evidence type="ECO:0000313" key="2">
    <source>
        <dbReference type="EMBL" id="GBF78926.1"/>
    </source>
</evidence>
<reference evidence="3" key="1">
    <citation type="submission" date="2017-05" db="EMBL/GenBank/DDBJ databases">
        <title>Physiological properties and genetic analysis related to exopolysaccharide production of fresh-water unicellular cyanobacterium Aphanothece sacrum, Suizenji Nori, that has been cultured as a food source in Japan.</title>
        <authorList>
            <person name="Kanesaki Y."/>
            <person name="Yoshikawa S."/>
            <person name="Ohki K."/>
        </authorList>
    </citation>
    <scope>NUCLEOTIDE SEQUENCE [LARGE SCALE GENOMIC DNA]</scope>
    <source>
        <strain evidence="3">FPU1</strain>
    </source>
</reference>
<gene>
    <name evidence="2" type="ORF">AsFPU1_0317</name>
</gene>
<dbReference type="Proteomes" id="UP000287247">
    <property type="component" value="Unassembled WGS sequence"/>
</dbReference>
<dbReference type="Pfam" id="PF02661">
    <property type="entry name" value="Fic"/>
    <property type="match status" value="1"/>
</dbReference>
<sequence>MTSYYQWLTQLEVVTLHNAIIRDYGGHSNILDEGALESTLHRPQNLVYYQPDSTVFDLAAAYGYGIVININHFFDYFFSSITIKILI</sequence>
<evidence type="ECO:0000313" key="3">
    <source>
        <dbReference type="Proteomes" id="UP000287247"/>
    </source>
</evidence>
<dbReference type="Gene3D" id="1.20.120.1870">
    <property type="entry name" value="Fic/DOC protein, Fido domain"/>
    <property type="match status" value="1"/>
</dbReference>
<dbReference type="AlphaFoldDB" id="A0A401ICH2"/>
<evidence type="ECO:0000259" key="1">
    <source>
        <dbReference type="Pfam" id="PF02661"/>
    </source>
</evidence>
<feature type="domain" description="Fido" evidence="1">
    <location>
        <begin position="7"/>
        <end position="68"/>
    </location>
</feature>
<dbReference type="InterPro" id="IPR053737">
    <property type="entry name" value="Type_II_TA_Toxin"/>
</dbReference>
<dbReference type="RefSeq" id="WP_124977699.1">
    <property type="nucleotide sequence ID" value="NZ_BDQK01000001.1"/>
</dbReference>